<gene>
    <name evidence="8" type="ORF">B7C51_14250</name>
</gene>
<feature type="domain" description="RNA polymerase sigma factor 70 region 4 type 2" evidence="7">
    <location>
        <begin position="129"/>
        <end position="180"/>
    </location>
</feature>
<dbReference type="InterPro" id="IPR014284">
    <property type="entry name" value="RNA_pol_sigma-70_dom"/>
</dbReference>
<dbReference type="AlphaFoldDB" id="A0A1V0UUN8"/>
<evidence type="ECO:0000256" key="1">
    <source>
        <dbReference type="ARBA" id="ARBA00010641"/>
    </source>
</evidence>
<dbReference type="InterPro" id="IPR007627">
    <property type="entry name" value="RNA_pol_sigma70_r2"/>
</dbReference>
<keyword evidence="3" id="KW-0731">Sigma factor</keyword>
<evidence type="ECO:0000256" key="3">
    <source>
        <dbReference type="ARBA" id="ARBA00023082"/>
    </source>
</evidence>
<dbReference type="SUPFAM" id="SSF88946">
    <property type="entry name" value="Sigma2 domain of RNA polymerase sigma factors"/>
    <property type="match status" value="1"/>
</dbReference>
<dbReference type="GO" id="GO:0006352">
    <property type="term" value="P:DNA-templated transcription initiation"/>
    <property type="evidence" value="ECO:0007669"/>
    <property type="project" value="InterPro"/>
</dbReference>
<organism evidence="8 9">
    <name type="scientific">Paenibacillus larvae subsp. pulvifaciens</name>
    <dbReference type="NCBI Taxonomy" id="1477"/>
    <lineage>
        <taxon>Bacteria</taxon>
        <taxon>Bacillati</taxon>
        <taxon>Bacillota</taxon>
        <taxon>Bacilli</taxon>
        <taxon>Bacillales</taxon>
        <taxon>Paenibacillaceae</taxon>
        <taxon>Paenibacillus</taxon>
    </lineage>
</organism>
<sequence>MEQEQWLFFLRSNFKDLDSSSQEWIYHSYKNLVYRDIYFLFREHELAEDVVQESILKVVDKATKLDNTANMKAWIKEVARNTAYDMLKKNKKCRPIYSLDSVIDLVESSSDDKEKTVADLVEEQIRNDILHQAINQLKPKYRQIIIEFYFQEKPYKEIAQRLGLSQQALAQTLFRARKKLLHYFSKKWERQTP</sequence>
<name>A0A1V0UUN8_9BACL</name>
<dbReference type="InterPro" id="IPR013249">
    <property type="entry name" value="RNA_pol_sigma70_r4_t2"/>
</dbReference>
<evidence type="ECO:0000256" key="5">
    <source>
        <dbReference type="ARBA" id="ARBA00023163"/>
    </source>
</evidence>
<dbReference type="PANTHER" id="PTHR43133:SF8">
    <property type="entry name" value="RNA POLYMERASE SIGMA FACTOR HI_1459-RELATED"/>
    <property type="match status" value="1"/>
</dbReference>
<keyword evidence="5" id="KW-0804">Transcription</keyword>
<protein>
    <submittedName>
        <fullName evidence="8">RNA polymerase subunit sigma-24</fullName>
    </submittedName>
</protein>
<dbReference type="CDD" id="cd06171">
    <property type="entry name" value="Sigma70_r4"/>
    <property type="match status" value="1"/>
</dbReference>
<dbReference type="InterPro" id="IPR013325">
    <property type="entry name" value="RNA_pol_sigma_r2"/>
</dbReference>
<dbReference type="NCBIfam" id="TIGR02937">
    <property type="entry name" value="sigma70-ECF"/>
    <property type="match status" value="1"/>
</dbReference>
<comment type="similarity">
    <text evidence="1">Belongs to the sigma-70 factor family. ECF subfamily.</text>
</comment>
<dbReference type="InterPro" id="IPR036388">
    <property type="entry name" value="WH-like_DNA-bd_sf"/>
</dbReference>
<dbReference type="Gene3D" id="1.10.10.10">
    <property type="entry name" value="Winged helix-like DNA-binding domain superfamily/Winged helix DNA-binding domain"/>
    <property type="match status" value="1"/>
</dbReference>
<dbReference type="InterPro" id="IPR013324">
    <property type="entry name" value="RNA_pol_sigma_r3/r4-like"/>
</dbReference>
<dbReference type="Pfam" id="PF08281">
    <property type="entry name" value="Sigma70_r4_2"/>
    <property type="match status" value="1"/>
</dbReference>
<dbReference type="Proteomes" id="UP000192727">
    <property type="component" value="Chromosome"/>
</dbReference>
<evidence type="ECO:0000259" key="6">
    <source>
        <dbReference type="Pfam" id="PF04542"/>
    </source>
</evidence>
<evidence type="ECO:0000256" key="2">
    <source>
        <dbReference type="ARBA" id="ARBA00023015"/>
    </source>
</evidence>
<feature type="domain" description="RNA polymerase sigma-70 region 2" evidence="6">
    <location>
        <begin position="25"/>
        <end position="92"/>
    </location>
</feature>
<dbReference type="Pfam" id="PF04542">
    <property type="entry name" value="Sigma70_r2"/>
    <property type="match status" value="1"/>
</dbReference>
<dbReference type="RefSeq" id="WP_083040382.1">
    <property type="nucleotide sequence ID" value="NZ_CP020557.1"/>
</dbReference>
<dbReference type="SUPFAM" id="SSF88659">
    <property type="entry name" value="Sigma3 and sigma4 domains of RNA polymerase sigma factors"/>
    <property type="match status" value="1"/>
</dbReference>
<keyword evidence="2" id="KW-0805">Transcription regulation</keyword>
<evidence type="ECO:0000259" key="7">
    <source>
        <dbReference type="Pfam" id="PF08281"/>
    </source>
</evidence>
<proteinExistence type="inferred from homology"/>
<dbReference type="PANTHER" id="PTHR43133">
    <property type="entry name" value="RNA POLYMERASE ECF-TYPE SIGMA FACTO"/>
    <property type="match status" value="1"/>
</dbReference>
<evidence type="ECO:0000256" key="4">
    <source>
        <dbReference type="ARBA" id="ARBA00023125"/>
    </source>
</evidence>
<dbReference type="InterPro" id="IPR039425">
    <property type="entry name" value="RNA_pol_sigma-70-like"/>
</dbReference>
<dbReference type="GO" id="GO:0003677">
    <property type="term" value="F:DNA binding"/>
    <property type="evidence" value="ECO:0007669"/>
    <property type="project" value="UniProtKB-KW"/>
</dbReference>
<keyword evidence="4" id="KW-0238">DNA-binding</keyword>
<dbReference type="EMBL" id="CP020557">
    <property type="protein sequence ID" value="ARF68710.1"/>
    <property type="molecule type" value="Genomic_DNA"/>
</dbReference>
<accession>A0A1V0UUN8</accession>
<dbReference type="GO" id="GO:0016987">
    <property type="term" value="F:sigma factor activity"/>
    <property type="evidence" value="ECO:0007669"/>
    <property type="project" value="UniProtKB-KW"/>
</dbReference>
<dbReference type="Gene3D" id="1.10.1740.10">
    <property type="match status" value="1"/>
</dbReference>
<reference evidence="8 9" key="1">
    <citation type="submission" date="2017-03" db="EMBL/GenBank/DDBJ databases">
        <title>Paenibacillus larvae genome sequencing.</title>
        <authorList>
            <person name="Dingman D.W."/>
        </authorList>
    </citation>
    <scope>NUCLEOTIDE SEQUENCE [LARGE SCALE GENOMIC DNA]</scope>
    <source>
        <strain evidence="8 9">SAG 10367</strain>
    </source>
</reference>
<evidence type="ECO:0000313" key="9">
    <source>
        <dbReference type="Proteomes" id="UP000192727"/>
    </source>
</evidence>
<evidence type="ECO:0000313" key="8">
    <source>
        <dbReference type="EMBL" id="ARF68710.1"/>
    </source>
</evidence>